<accession>A0A1B7TDA7</accession>
<gene>
    <name evidence="1" type="ORF">HANVADRAFT_48909</name>
</gene>
<comment type="caution">
    <text evidence="1">The sequence shown here is derived from an EMBL/GenBank/DDBJ whole genome shotgun (WGS) entry which is preliminary data.</text>
</comment>
<dbReference type="OrthoDB" id="10518282at2759"/>
<sequence>MTKQTLFTSYKKTTMSSLNSDNIPQEINKVLTATNKYEQMETKVVNHILTSSDIVPILKQKCQEILIKDENQSLEEIIKQLSINSADDILKLDPKKIRKK</sequence>
<protein>
    <submittedName>
        <fullName evidence="1">Uncharacterized protein</fullName>
    </submittedName>
</protein>
<organism evidence="1 2">
    <name type="scientific">Hanseniaspora valbyensis NRRL Y-1626</name>
    <dbReference type="NCBI Taxonomy" id="766949"/>
    <lineage>
        <taxon>Eukaryota</taxon>
        <taxon>Fungi</taxon>
        <taxon>Dikarya</taxon>
        <taxon>Ascomycota</taxon>
        <taxon>Saccharomycotina</taxon>
        <taxon>Saccharomycetes</taxon>
        <taxon>Saccharomycodales</taxon>
        <taxon>Saccharomycodaceae</taxon>
        <taxon>Hanseniaspora</taxon>
    </lineage>
</organism>
<dbReference type="EMBL" id="LXPE01000014">
    <property type="protein sequence ID" value="OBA26698.1"/>
    <property type="molecule type" value="Genomic_DNA"/>
</dbReference>
<dbReference type="Proteomes" id="UP000092321">
    <property type="component" value="Unassembled WGS sequence"/>
</dbReference>
<reference evidence="2" key="1">
    <citation type="journal article" date="2016" name="Proc. Natl. Acad. Sci. U.S.A.">
        <title>Comparative genomics of biotechnologically important yeasts.</title>
        <authorList>
            <person name="Riley R."/>
            <person name="Haridas S."/>
            <person name="Wolfe K.H."/>
            <person name="Lopes M.R."/>
            <person name="Hittinger C.T."/>
            <person name="Goeker M."/>
            <person name="Salamov A.A."/>
            <person name="Wisecaver J.H."/>
            <person name="Long T.M."/>
            <person name="Calvey C.H."/>
            <person name="Aerts A.L."/>
            <person name="Barry K.W."/>
            <person name="Choi C."/>
            <person name="Clum A."/>
            <person name="Coughlan A.Y."/>
            <person name="Deshpande S."/>
            <person name="Douglass A.P."/>
            <person name="Hanson S.J."/>
            <person name="Klenk H.-P."/>
            <person name="LaButti K.M."/>
            <person name="Lapidus A."/>
            <person name="Lindquist E.A."/>
            <person name="Lipzen A.M."/>
            <person name="Meier-Kolthoff J.P."/>
            <person name="Ohm R.A."/>
            <person name="Otillar R.P."/>
            <person name="Pangilinan J.L."/>
            <person name="Peng Y."/>
            <person name="Rokas A."/>
            <person name="Rosa C.A."/>
            <person name="Scheuner C."/>
            <person name="Sibirny A.A."/>
            <person name="Slot J.C."/>
            <person name="Stielow J.B."/>
            <person name="Sun H."/>
            <person name="Kurtzman C.P."/>
            <person name="Blackwell M."/>
            <person name="Grigoriev I.V."/>
            <person name="Jeffries T.W."/>
        </authorList>
    </citation>
    <scope>NUCLEOTIDE SEQUENCE [LARGE SCALE GENOMIC DNA]</scope>
    <source>
        <strain evidence="2">NRRL Y-1626</strain>
    </source>
</reference>
<name>A0A1B7TDA7_9ASCO</name>
<dbReference type="AlphaFoldDB" id="A0A1B7TDA7"/>
<proteinExistence type="predicted"/>
<evidence type="ECO:0000313" key="1">
    <source>
        <dbReference type="EMBL" id="OBA26698.1"/>
    </source>
</evidence>
<keyword evidence="2" id="KW-1185">Reference proteome</keyword>
<evidence type="ECO:0000313" key="2">
    <source>
        <dbReference type="Proteomes" id="UP000092321"/>
    </source>
</evidence>